<organism evidence="1 2">
    <name type="scientific">Stachybotrys elegans</name>
    <dbReference type="NCBI Taxonomy" id="80388"/>
    <lineage>
        <taxon>Eukaryota</taxon>
        <taxon>Fungi</taxon>
        <taxon>Dikarya</taxon>
        <taxon>Ascomycota</taxon>
        <taxon>Pezizomycotina</taxon>
        <taxon>Sordariomycetes</taxon>
        <taxon>Hypocreomycetidae</taxon>
        <taxon>Hypocreales</taxon>
        <taxon>Stachybotryaceae</taxon>
        <taxon>Stachybotrys</taxon>
    </lineage>
</organism>
<dbReference type="OrthoDB" id="5210863at2759"/>
<evidence type="ECO:0000313" key="1">
    <source>
        <dbReference type="EMBL" id="KAH7310852.1"/>
    </source>
</evidence>
<dbReference type="EMBL" id="JAGPNK010000012">
    <property type="protein sequence ID" value="KAH7310852.1"/>
    <property type="molecule type" value="Genomic_DNA"/>
</dbReference>
<keyword evidence="2" id="KW-1185">Reference proteome</keyword>
<dbReference type="AlphaFoldDB" id="A0A8K0SNV2"/>
<gene>
    <name evidence="1" type="ORF">B0I35DRAFT_439802</name>
</gene>
<accession>A0A8K0SNV2</accession>
<reference evidence="1" key="1">
    <citation type="journal article" date="2021" name="Nat. Commun.">
        <title>Genetic determinants of endophytism in the Arabidopsis root mycobiome.</title>
        <authorList>
            <person name="Mesny F."/>
            <person name="Miyauchi S."/>
            <person name="Thiergart T."/>
            <person name="Pickel B."/>
            <person name="Atanasova L."/>
            <person name="Karlsson M."/>
            <person name="Huettel B."/>
            <person name="Barry K.W."/>
            <person name="Haridas S."/>
            <person name="Chen C."/>
            <person name="Bauer D."/>
            <person name="Andreopoulos W."/>
            <person name="Pangilinan J."/>
            <person name="LaButti K."/>
            <person name="Riley R."/>
            <person name="Lipzen A."/>
            <person name="Clum A."/>
            <person name="Drula E."/>
            <person name="Henrissat B."/>
            <person name="Kohler A."/>
            <person name="Grigoriev I.V."/>
            <person name="Martin F.M."/>
            <person name="Hacquard S."/>
        </authorList>
    </citation>
    <scope>NUCLEOTIDE SEQUENCE</scope>
    <source>
        <strain evidence="1">MPI-CAGE-CH-0235</strain>
    </source>
</reference>
<evidence type="ECO:0000313" key="2">
    <source>
        <dbReference type="Proteomes" id="UP000813444"/>
    </source>
</evidence>
<proteinExistence type="predicted"/>
<evidence type="ECO:0008006" key="3">
    <source>
        <dbReference type="Google" id="ProtNLM"/>
    </source>
</evidence>
<name>A0A8K0SNV2_9HYPO</name>
<comment type="caution">
    <text evidence="1">The sequence shown here is derived from an EMBL/GenBank/DDBJ whole genome shotgun (WGS) entry which is preliminary data.</text>
</comment>
<protein>
    <recommendedName>
        <fullName evidence="3">F-box domain-containing protein</fullName>
    </recommendedName>
</protein>
<sequence>MASKISASRLPTEVWNHVLQYLGLQLLELDLSLSSELRSRRTALRELCLTSRWFLQLARPHLYGTTVLFANRNTATAYIDGAHSVLLLTRTLANNHELRPLIRNLALLIPLPPKPTTITSFTRTMFLWDDLPTLLPPLGPADQAIFEAVGLPVPGDSMGNKREDTRDRGSLVPRLVAALLSMTYRVSGLLVQGLLTEPCQDFDQKIRKLMHAHTFLPELKTIHFRTHPRASSQAKASLPLLNHPGLRSIHIASNWNGSLTVSGRAAGGIARIEEIHITASTGLAPIRRLLRLATGVKSLSVTLLTPTGPVQRESDLNEMLLSRADTLESFSLDTTLCSAEHAAGQLGPLDKVTCLPRLHQLKHVSIEPHLLIDWLEVNTWPRFLNTLPPNASSVTFRFVPEHGQDLLRIWARSGLGSVLRSAERWQSRLPHVRHIHLAPLPFSKRTFDTIKEDLAKCGITLTWQHLTGPDMATLTIH</sequence>
<dbReference type="Proteomes" id="UP000813444">
    <property type="component" value="Unassembled WGS sequence"/>
</dbReference>